<proteinExistence type="predicted"/>
<keyword evidence="1" id="KW-0175">Coiled coil</keyword>
<feature type="coiled-coil region" evidence="1">
    <location>
        <begin position="109"/>
        <end position="136"/>
    </location>
</feature>
<reference evidence="3" key="2">
    <citation type="submission" date="2019-04" db="EMBL/GenBank/DDBJ databases">
        <authorList>
            <person name="Ali S."/>
            <person name="Shao J."/>
            <person name="Asman A."/>
            <person name="Bailey B."/>
        </authorList>
    </citation>
    <scope>NUCLEOTIDE SEQUENCE</scope>
    <source>
        <strain evidence="3">CT2</strain>
    </source>
</reference>
<protein>
    <submittedName>
        <fullName evidence="3">Uncharacterized protein</fullName>
    </submittedName>
</protein>
<comment type="caution">
    <text evidence="3">The sequence shown here is derived from an EMBL/GenBank/DDBJ whole genome shotgun (WGS) entry which is preliminary data.</text>
</comment>
<evidence type="ECO:0000313" key="4">
    <source>
        <dbReference type="Proteomes" id="UP000383932"/>
    </source>
</evidence>
<evidence type="ECO:0000256" key="2">
    <source>
        <dbReference type="SAM" id="MobiDB-lite"/>
    </source>
</evidence>
<evidence type="ECO:0000256" key="1">
    <source>
        <dbReference type="SAM" id="Coils"/>
    </source>
</evidence>
<dbReference type="EMBL" id="SSOP01000714">
    <property type="protein sequence ID" value="KAB5587870.1"/>
    <property type="molecule type" value="Genomic_DNA"/>
</dbReference>
<keyword evidence="4" id="KW-1185">Reference proteome</keyword>
<dbReference type="Proteomes" id="UP000383932">
    <property type="component" value="Unassembled WGS sequence"/>
</dbReference>
<accession>A0A5N5Q7W9</accession>
<evidence type="ECO:0000313" key="3">
    <source>
        <dbReference type="EMBL" id="KAB5587870.1"/>
    </source>
</evidence>
<reference evidence="3" key="1">
    <citation type="journal article" date="2019" name="Fungal Biol. Biotechnol.">
        <title>Draft genome sequence of fastidious pathogen Ceratobasidium theobromae, which causes vascular-streak dieback in Theobroma cacao.</title>
        <authorList>
            <person name="Ali S.S."/>
            <person name="Asman A."/>
            <person name="Shao J."/>
            <person name="Firmansyah A.P."/>
            <person name="Susilo A.W."/>
            <person name="Rosmana A."/>
            <person name="McMahon P."/>
            <person name="Junaid M."/>
            <person name="Guest D."/>
            <person name="Kheng T.Y."/>
            <person name="Meinhardt L.W."/>
            <person name="Bailey B.A."/>
        </authorList>
    </citation>
    <scope>NUCLEOTIDE SEQUENCE [LARGE SCALE GENOMIC DNA]</scope>
    <source>
        <strain evidence="3">CT2</strain>
    </source>
</reference>
<name>A0A5N5Q7W9_9AGAM</name>
<dbReference type="AlphaFoldDB" id="A0A5N5Q7W9"/>
<sequence>MRCIDSADLVVLSPPKKTREVRKASHTDAITADSTSISKNMQKGKQVAFRDANAAYNTDSDEDVVATDPGPSETSKHPSISGQSRKIMASTLQYFKAGANSWTNKLATVSQLLITASLAEKEAEEAKQEMICLQIAWSREFLAVEEKLADDPEMLTYFREQCADWSAVLLQQAQTQY</sequence>
<feature type="region of interest" description="Disordered" evidence="2">
    <location>
        <begin position="59"/>
        <end position="82"/>
    </location>
</feature>
<gene>
    <name evidence="3" type="ORF">CTheo_8688</name>
</gene>
<organism evidence="3 4">
    <name type="scientific">Ceratobasidium theobromae</name>
    <dbReference type="NCBI Taxonomy" id="1582974"/>
    <lineage>
        <taxon>Eukaryota</taxon>
        <taxon>Fungi</taxon>
        <taxon>Dikarya</taxon>
        <taxon>Basidiomycota</taxon>
        <taxon>Agaricomycotina</taxon>
        <taxon>Agaricomycetes</taxon>
        <taxon>Cantharellales</taxon>
        <taxon>Ceratobasidiaceae</taxon>
        <taxon>Ceratobasidium</taxon>
    </lineage>
</organism>